<dbReference type="RefSeq" id="WP_155307266.1">
    <property type="nucleotide sequence ID" value="NZ_AP021875.1"/>
</dbReference>
<dbReference type="InterPro" id="IPR023393">
    <property type="entry name" value="START-like_dom_sf"/>
</dbReference>
<dbReference type="AlphaFoldDB" id="A0A5K7ZER8"/>
<dbReference type="InterPro" id="IPR036291">
    <property type="entry name" value="NAD(P)-bd_dom_sf"/>
</dbReference>
<protein>
    <recommendedName>
        <fullName evidence="4">Polyketide cyclase</fullName>
    </recommendedName>
</protein>
<evidence type="ECO:0000313" key="3">
    <source>
        <dbReference type="Proteomes" id="UP000427769"/>
    </source>
</evidence>
<dbReference type="KEGG" id="dwd:DSCW_60660"/>
<comment type="similarity">
    <text evidence="1">Belongs to the short-chain dehydrogenases/reductases (SDR) family.</text>
</comment>
<dbReference type="InterPro" id="IPR002347">
    <property type="entry name" value="SDR_fam"/>
</dbReference>
<dbReference type="PRINTS" id="PR00081">
    <property type="entry name" value="GDHRDH"/>
</dbReference>
<dbReference type="Gene3D" id="3.30.530.20">
    <property type="match status" value="1"/>
</dbReference>
<proteinExistence type="inferred from homology"/>
<dbReference type="PANTHER" id="PTHR44656:SF7">
    <property type="entry name" value="DEHYDROGENASE_REDUCTASE SDR FAMILY MEMBER 12"/>
    <property type="match status" value="1"/>
</dbReference>
<dbReference type="InterPro" id="IPR019587">
    <property type="entry name" value="Polyketide_cyclase/dehydratase"/>
</dbReference>
<dbReference type="Pfam" id="PF10604">
    <property type="entry name" value="Polyketide_cyc2"/>
    <property type="match status" value="1"/>
</dbReference>
<evidence type="ECO:0008006" key="4">
    <source>
        <dbReference type="Google" id="ProtNLM"/>
    </source>
</evidence>
<sequence>MTNQWRITKTIDTDQPADRLFDYLSRWDNVVEWDPTAFFGRKLSPGEPAVGSRFVITLRFGWRPVPMTYTIVRMERPRLLELEGRGAHFRALDHIRLTDTASGCRLTYEVVIRFDRHQNPVASRIGRYLFDRYARTTIRRLQRMIDGSASPPALSPVTRMADRAILPGLIGFTRLGHILGKRRRPVASALYVGRTMVLTGGTSGIGRAAARELVHRGANLVVVGRDGEKLKGLLDELGRLKNGGWIETERADLSLMAEVRRLADRLMRRHKRIDVLINNAGALFNRYGQTDEGVERTMATDLVSPYLLTVLLLPALKAAGSARVVNVASGGMYTQGMRAGMLDAEPADYDGPTAYARAKRGLVMLTEDWGNRWADFGIGAHAMHPGWVDTPGLEASLPAFHRQVAPLLRTPEQGADTIVWLAASPDAQRASGRFWLDRKIRATHVFRHTANSGKDRRDLIRALDTLTGMAAKT</sequence>
<dbReference type="EMBL" id="AP021875">
    <property type="protein sequence ID" value="BBO78649.1"/>
    <property type="molecule type" value="Genomic_DNA"/>
</dbReference>
<gene>
    <name evidence="2" type="ORF">DSCW_60660</name>
</gene>
<dbReference type="Proteomes" id="UP000427769">
    <property type="component" value="Chromosome"/>
</dbReference>
<organism evidence="2 3">
    <name type="scientific">Desulfosarcina widdelii</name>
    <dbReference type="NCBI Taxonomy" id="947919"/>
    <lineage>
        <taxon>Bacteria</taxon>
        <taxon>Pseudomonadati</taxon>
        <taxon>Thermodesulfobacteriota</taxon>
        <taxon>Desulfobacteria</taxon>
        <taxon>Desulfobacterales</taxon>
        <taxon>Desulfosarcinaceae</taxon>
        <taxon>Desulfosarcina</taxon>
    </lineage>
</organism>
<accession>A0A5K7ZER8</accession>
<keyword evidence="3" id="KW-1185">Reference proteome</keyword>
<evidence type="ECO:0000313" key="2">
    <source>
        <dbReference type="EMBL" id="BBO78649.1"/>
    </source>
</evidence>
<reference evidence="2 3" key="1">
    <citation type="submission" date="2019-11" db="EMBL/GenBank/DDBJ databases">
        <title>Comparative genomics of hydrocarbon-degrading Desulfosarcina strains.</title>
        <authorList>
            <person name="Watanabe M."/>
            <person name="Kojima H."/>
            <person name="Fukui M."/>
        </authorList>
    </citation>
    <scope>NUCLEOTIDE SEQUENCE [LARGE SCALE GENOMIC DNA]</scope>
    <source>
        <strain evidence="2 3">PP31</strain>
    </source>
</reference>
<evidence type="ECO:0000256" key="1">
    <source>
        <dbReference type="RuleBase" id="RU000363"/>
    </source>
</evidence>
<name>A0A5K7ZER8_9BACT</name>
<dbReference type="Pfam" id="PF00106">
    <property type="entry name" value="adh_short"/>
    <property type="match status" value="1"/>
</dbReference>
<dbReference type="Gene3D" id="3.40.50.720">
    <property type="entry name" value="NAD(P)-binding Rossmann-like Domain"/>
    <property type="match status" value="1"/>
</dbReference>
<dbReference type="OrthoDB" id="109589at2"/>
<dbReference type="PRINTS" id="PR00080">
    <property type="entry name" value="SDRFAMILY"/>
</dbReference>
<dbReference type="PANTHER" id="PTHR44656">
    <property type="entry name" value="DEHYDROGENASE/REDUCTASE SDR FAMILY MEMBER 12"/>
    <property type="match status" value="1"/>
</dbReference>
<dbReference type="SUPFAM" id="SSF51735">
    <property type="entry name" value="NAD(P)-binding Rossmann-fold domains"/>
    <property type="match status" value="1"/>
</dbReference>
<dbReference type="InterPro" id="IPR052992">
    <property type="entry name" value="SDR_member_12"/>
</dbReference>
<dbReference type="SUPFAM" id="SSF55961">
    <property type="entry name" value="Bet v1-like"/>
    <property type="match status" value="1"/>
</dbReference>